<dbReference type="STRING" id="658219.SAMN05216212_0946"/>
<feature type="transmembrane region" description="Helical" evidence="10">
    <location>
        <begin position="321"/>
        <end position="342"/>
    </location>
</feature>
<evidence type="ECO:0000256" key="7">
    <source>
        <dbReference type="ARBA" id="ARBA00023065"/>
    </source>
</evidence>
<dbReference type="EMBL" id="FNFH01000002">
    <property type="protein sequence ID" value="SDJ85018.1"/>
    <property type="molecule type" value="Genomic_DNA"/>
</dbReference>
<dbReference type="AlphaFoldDB" id="A0A1G8X2Y9"/>
<feature type="transmembrane region" description="Helical" evidence="10">
    <location>
        <begin position="96"/>
        <end position="114"/>
    </location>
</feature>
<evidence type="ECO:0000256" key="9">
    <source>
        <dbReference type="ARBA" id="ARBA00031636"/>
    </source>
</evidence>
<evidence type="ECO:0000256" key="1">
    <source>
        <dbReference type="ARBA" id="ARBA00004429"/>
    </source>
</evidence>
<keyword evidence="8 10" id="KW-0472">Membrane</keyword>
<name>A0A1G8X2Y9_9GAMM</name>
<feature type="transmembrane region" description="Helical" evidence="10">
    <location>
        <begin position="392"/>
        <end position="411"/>
    </location>
</feature>
<evidence type="ECO:0000256" key="8">
    <source>
        <dbReference type="ARBA" id="ARBA00023136"/>
    </source>
</evidence>
<feature type="transmembrane region" description="Helical" evidence="10">
    <location>
        <begin position="417"/>
        <end position="440"/>
    </location>
</feature>
<comment type="subcellular location">
    <subcellularLocation>
        <location evidence="1">Cell inner membrane</location>
        <topology evidence="1">Multi-pass membrane protein</topology>
    </subcellularLocation>
</comment>
<keyword evidence="12" id="KW-1185">Reference proteome</keyword>
<evidence type="ECO:0000313" key="11">
    <source>
        <dbReference type="EMBL" id="SDJ85018.1"/>
    </source>
</evidence>
<dbReference type="RefSeq" id="WP_091509256.1">
    <property type="nucleotide sequence ID" value="NZ_FNFH01000002.1"/>
</dbReference>
<proteinExistence type="predicted"/>
<dbReference type="InterPro" id="IPR050222">
    <property type="entry name" value="MATE_MdtK"/>
</dbReference>
<evidence type="ECO:0000256" key="4">
    <source>
        <dbReference type="ARBA" id="ARBA00022475"/>
    </source>
</evidence>
<dbReference type="NCBIfam" id="TIGR00797">
    <property type="entry name" value="matE"/>
    <property type="match status" value="1"/>
</dbReference>
<dbReference type="InterPro" id="IPR002528">
    <property type="entry name" value="MATE_fam"/>
</dbReference>
<evidence type="ECO:0000256" key="10">
    <source>
        <dbReference type="SAM" id="Phobius"/>
    </source>
</evidence>
<feature type="transmembrane region" description="Helical" evidence="10">
    <location>
        <begin position="192"/>
        <end position="214"/>
    </location>
</feature>
<keyword evidence="2" id="KW-0813">Transport</keyword>
<gene>
    <name evidence="11" type="ORF">SAMN05216212_0946</name>
</gene>
<dbReference type="Pfam" id="PF01554">
    <property type="entry name" value="MatE"/>
    <property type="match status" value="2"/>
</dbReference>
<feature type="transmembrane region" description="Helical" evidence="10">
    <location>
        <begin position="243"/>
        <end position="268"/>
    </location>
</feature>
<evidence type="ECO:0000313" key="12">
    <source>
        <dbReference type="Proteomes" id="UP000199305"/>
    </source>
</evidence>
<feature type="transmembrane region" description="Helical" evidence="10">
    <location>
        <begin position="354"/>
        <end position="371"/>
    </location>
</feature>
<keyword evidence="4" id="KW-1003">Cell membrane</keyword>
<dbReference type="PIRSF" id="PIRSF006603">
    <property type="entry name" value="DinF"/>
    <property type="match status" value="1"/>
</dbReference>
<feature type="transmembrane region" description="Helical" evidence="10">
    <location>
        <begin position="167"/>
        <end position="186"/>
    </location>
</feature>
<dbReference type="GO" id="GO:0015297">
    <property type="term" value="F:antiporter activity"/>
    <property type="evidence" value="ECO:0007669"/>
    <property type="project" value="UniProtKB-KW"/>
</dbReference>
<keyword evidence="5 10" id="KW-0812">Transmembrane</keyword>
<dbReference type="GO" id="GO:0006811">
    <property type="term" value="P:monoatomic ion transport"/>
    <property type="evidence" value="ECO:0007669"/>
    <property type="project" value="UniProtKB-KW"/>
</dbReference>
<dbReference type="InterPro" id="IPR048279">
    <property type="entry name" value="MdtK-like"/>
</dbReference>
<reference evidence="12" key="1">
    <citation type="submission" date="2016-10" db="EMBL/GenBank/DDBJ databases">
        <authorList>
            <person name="Varghese N."/>
            <person name="Submissions S."/>
        </authorList>
    </citation>
    <scope>NUCLEOTIDE SEQUENCE [LARGE SCALE GENOMIC DNA]</scope>
    <source>
        <strain evidence="12">CGMCC 1.10658</strain>
    </source>
</reference>
<protein>
    <recommendedName>
        <fullName evidence="9">Multidrug-efflux transporter</fullName>
    </recommendedName>
</protein>
<dbReference type="GO" id="GO:0005886">
    <property type="term" value="C:plasma membrane"/>
    <property type="evidence" value="ECO:0007669"/>
    <property type="project" value="UniProtKB-SubCell"/>
</dbReference>
<dbReference type="PANTHER" id="PTHR43298:SF2">
    <property type="entry name" value="FMN_FAD EXPORTER YEEO-RELATED"/>
    <property type="match status" value="1"/>
</dbReference>
<feature type="transmembrane region" description="Helical" evidence="10">
    <location>
        <begin position="134"/>
        <end position="155"/>
    </location>
</feature>
<evidence type="ECO:0000256" key="5">
    <source>
        <dbReference type="ARBA" id="ARBA00022692"/>
    </source>
</evidence>
<feature type="transmembrane region" description="Helical" evidence="10">
    <location>
        <begin position="52"/>
        <end position="76"/>
    </location>
</feature>
<sequence length="462" mass="49383">MFKIYKRATATELSRITTLGGPLVISNLAVISMGVTDTIVAGRAGEVDLAGLALGSSIWAVCAVTLMGLLAAVSPLVAHLRGARNETGAARELRQAFWIALAGGLVVVALLLATPWWSHWIDTEEPVRQVLQDYLLAMATATLPFALGTALRGYCEGMAQVRAVMRIYLAAAVLNIPVDIALVFGIGPFPALGGAGCGWATSLVTWSLTAALFWHANTDPTYRALHLRFSLPKPHWPTLRHQLAIGLPVCIGAGSEVTFFASLTVLLAPYGATIVAAHQIAMNIGSIFYLVALALAQALSIRVAHLLGQGRPRRARFSSKVGVSSGILYAFATGIVLIALRYPFVAVYTGEGDIIAVATNLLLLCAAFQMVDVAQAMAWGALRGYKDTRVPMYMQILSYWLVGLTSAWWLGERFWGVYGYWTGICIGLGVASVLLGWRLWRTAGRAIRAGTELGVSPSDAQS</sequence>
<evidence type="ECO:0000256" key="3">
    <source>
        <dbReference type="ARBA" id="ARBA00022449"/>
    </source>
</evidence>
<dbReference type="PANTHER" id="PTHR43298">
    <property type="entry name" value="MULTIDRUG RESISTANCE PROTEIN NORM-RELATED"/>
    <property type="match status" value="1"/>
</dbReference>
<feature type="transmembrane region" description="Helical" evidence="10">
    <location>
        <begin position="280"/>
        <end position="301"/>
    </location>
</feature>
<keyword evidence="7" id="KW-0406">Ion transport</keyword>
<keyword evidence="6 10" id="KW-1133">Transmembrane helix</keyword>
<evidence type="ECO:0000256" key="2">
    <source>
        <dbReference type="ARBA" id="ARBA00022448"/>
    </source>
</evidence>
<dbReference type="GO" id="GO:0042910">
    <property type="term" value="F:xenobiotic transmembrane transporter activity"/>
    <property type="evidence" value="ECO:0007669"/>
    <property type="project" value="InterPro"/>
</dbReference>
<keyword evidence="3" id="KW-0050">Antiport</keyword>
<accession>A0A1G8X2Y9</accession>
<feature type="transmembrane region" description="Helical" evidence="10">
    <location>
        <begin position="21"/>
        <end position="40"/>
    </location>
</feature>
<dbReference type="CDD" id="cd13131">
    <property type="entry name" value="MATE_NorM_like"/>
    <property type="match status" value="1"/>
</dbReference>
<dbReference type="OrthoDB" id="9780160at2"/>
<organism evidence="11 12">
    <name type="scientific">Microbulbifer yueqingensis</name>
    <dbReference type="NCBI Taxonomy" id="658219"/>
    <lineage>
        <taxon>Bacteria</taxon>
        <taxon>Pseudomonadati</taxon>
        <taxon>Pseudomonadota</taxon>
        <taxon>Gammaproteobacteria</taxon>
        <taxon>Cellvibrionales</taxon>
        <taxon>Microbulbiferaceae</taxon>
        <taxon>Microbulbifer</taxon>
    </lineage>
</organism>
<evidence type="ECO:0000256" key="6">
    <source>
        <dbReference type="ARBA" id="ARBA00022989"/>
    </source>
</evidence>
<dbReference type="Proteomes" id="UP000199305">
    <property type="component" value="Unassembled WGS sequence"/>
</dbReference>